<reference evidence="2 3" key="1">
    <citation type="submission" date="2016-08" db="EMBL/GenBank/DDBJ databases">
        <title>Draft genome sequence of allopolyploid Zygosaccharomyces rouxii.</title>
        <authorList>
            <person name="Watanabe J."/>
            <person name="Uehara K."/>
            <person name="Mogi Y."/>
            <person name="Tsukioka Y."/>
        </authorList>
    </citation>
    <scope>NUCLEOTIDE SEQUENCE [LARGE SCALE GENOMIC DNA]</scope>
    <source>
        <strain evidence="2 3">NBRC 110957</strain>
    </source>
</reference>
<keyword evidence="1" id="KW-0175">Coiled coil</keyword>
<dbReference type="AlphaFoldDB" id="A0A1Q3AE04"/>
<evidence type="ECO:0000256" key="1">
    <source>
        <dbReference type="SAM" id="Coils"/>
    </source>
</evidence>
<sequence length="75" mass="8836">MTAENTSNSRDIDPREFAQTWKTLQEGEHRADEIENKLDTMEEKMAILLEQVERLQREAGIDRYLSPKKEGEEKQ</sequence>
<dbReference type="EMBL" id="BDGX01000037">
    <property type="protein sequence ID" value="GAV53902.1"/>
    <property type="molecule type" value="Genomic_DNA"/>
</dbReference>
<accession>A0A1Q3AE04</accession>
<proteinExistence type="predicted"/>
<comment type="caution">
    <text evidence="2">The sequence shown here is derived from an EMBL/GenBank/DDBJ whole genome shotgun (WGS) entry which is preliminary data.</text>
</comment>
<evidence type="ECO:0000313" key="2">
    <source>
        <dbReference type="EMBL" id="GAV53902.1"/>
    </source>
</evidence>
<dbReference type="OrthoDB" id="5398685at2759"/>
<gene>
    <name evidence="2" type="ORF">ZYGR_0AK04040</name>
</gene>
<protein>
    <submittedName>
        <fullName evidence="2">Uncharacterized protein</fullName>
    </submittedName>
</protein>
<dbReference type="Proteomes" id="UP000187013">
    <property type="component" value="Unassembled WGS sequence"/>
</dbReference>
<feature type="coiled-coil region" evidence="1">
    <location>
        <begin position="24"/>
        <end position="58"/>
    </location>
</feature>
<name>A0A1Q3AE04_ZYGRO</name>
<organism evidence="2 3">
    <name type="scientific">Zygosaccharomyces rouxii</name>
    <dbReference type="NCBI Taxonomy" id="4956"/>
    <lineage>
        <taxon>Eukaryota</taxon>
        <taxon>Fungi</taxon>
        <taxon>Dikarya</taxon>
        <taxon>Ascomycota</taxon>
        <taxon>Saccharomycotina</taxon>
        <taxon>Saccharomycetes</taxon>
        <taxon>Saccharomycetales</taxon>
        <taxon>Saccharomycetaceae</taxon>
        <taxon>Zygosaccharomyces</taxon>
    </lineage>
</organism>
<evidence type="ECO:0000313" key="3">
    <source>
        <dbReference type="Proteomes" id="UP000187013"/>
    </source>
</evidence>